<dbReference type="EMBL" id="JASBWU010000020">
    <property type="protein sequence ID" value="KAJ9114019.1"/>
    <property type="molecule type" value="Genomic_DNA"/>
</dbReference>
<dbReference type="Proteomes" id="UP001243375">
    <property type="component" value="Unassembled WGS sequence"/>
</dbReference>
<reference evidence="1" key="1">
    <citation type="submission" date="2023-04" db="EMBL/GenBank/DDBJ databases">
        <title>Draft Genome sequencing of Naganishia species isolated from polar environments using Oxford Nanopore Technology.</title>
        <authorList>
            <person name="Leo P."/>
            <person name="Venkateswaran K."/>
        </authorList>
    </citation>
    <scope>NUCLEOTIDE SEQUENCE</scope>
    <source>
        <strain evidence="1">MNA-CCFEE 5425</strain>
    </source>
</reference>
<sequence>MTSNVLIPHVRLRIFRHYSALAGAHTRFSSPTTASSASPMYHSTKSASSSVALNTLLPEWKAGDTNPAGAQDKKEWTINGGQDMNAGQKWNGATVSRTLSSRDAASSVTRSALGDSNESGPDTRIDVSDEHFGANHPKGYSDADTHDESFDSSLEAGDPFNCDHIDMRLAKARSKYAWVTCQTGSEKFVLQAQGLLYFYIERIHDAENVAYNVGYALKRNVDAGRGGTFLKGANDFRSRFNNRNNVGRSTTREDAFRLAEILIEEMITDKKLLKTRRAGKHKACGSVRFAAMTCLAERCSSMPENCLACYPASFSVISMR</sequence>
<keyword evidence="2" id="KW-1185">Reference proteome</keyword>
<evidence type="ECO:0000313" key="1">
    <source>
        <dbReference type="EMBL" id="KAJ9114019.1"/>
    </source>
</evidence>
<name>A0ACC2WS59_9TREE</name>
<comment type="caution">
    <text evidence="1">The sequence shown here is derived from an EMBL/GenBank/DDBJ whole genome shotgun (WGS) entry which is preliminary data.</text>
</comment>
<protein>
    <submittedName>
        <fullName evidence="1">Uncharacterized protein</fullName>
    </submittedName>
</protein>
<evidence type="ECO:0000313" key="2">
    <source>
        <dbReference type="Proteomes" id="UP001243375"/>
    </source>
</evidence>
<proteinExistence type="predicted"/>
<gene>
    <name evidence="1" type="ORF">QFC22_005839</name>
</gene>
<organism evidence="1 2">
    <name type="scientific">Naganishia vaughanmartiniae</name>
    <dbReference type="NCBI Taxonomy" id="1424756"/>
    <lineage>
        <taxon>Eukaryota</taxon>
        <taxon>Fungi</taxon>
        <taxon>Dikarya</taxon>
        <taxon>Basidiomycota</taxon>
        <taxon>Agaricomycotina</taxon>
        <taxon>Tremellomycetes</taxon>
        <taxon>Filobasidiales</taxon>
        <taxon>Filobasidiaceae</taxon>
        <taxon>Naganishia</taxon>
    </lineage>
</organism>
<accession>A0ACC2WS59</accession>